<evidence type="ECO:0000256" key="6">
    <source>
        <dbReference type="ARBA" id="ARBA00022832"/>
    </source>
</evidence>
<evidence type="ECO:0000256" key="13">
    <source>
        <dbReference type="ARBA" id="ARBA00048237"/>
    </source>
</evidence>
<dbReference type="Pfam" id="PF01648">
    <property type="entry name" value="ACPS"/>
    <property type="match status" value="1"/>
</dbReference>
<evidence type="ECO:0000256" key="7">
    <source>
        <dbReference type="ARBA" id="ARBA00022842"/>
    </source>
</evidence>
<name>A0A5N6ZJQ8_9EURO</name>
<protein>
    <recommendedName>
        <fullName evidence="22">Ketosynthase family 3 (KS3) domain-containing protein</fullName>
    </recommendedName>
</protein>
<keyword evidence="9" id="KW-0560">Oxidoreductase</keyword>
<dbReference type="GO" id="GO:0004321">
    <property type="term" value="F:fatty-acyl-CoA synthase activity"/>
    <property type="evidence" value="ECO:0007669"/>
    <property type="project" value="UniProtKB-EC"/>
</dbReference>
<dbReference type="InterPro" id="IPR047224">
    <property type="entry name" value="FAS_alpha_su_C"/>
</dbReference>
<dbReference type="SUPFAM" id="SSF56214">
    <property type="entry name" value="4'-phosphopantetheinyl transferase"/>
    <property type="match status" value="1"/>
</dbReference>
<evidence type="ECO:0000256" key="3">
    <source>
        <dbReference type="ARBA" id="ARBA00022553"/>
    </source>
</evidence>
<dbReference type="Pfam" id="PF02801">
    <property type="entry name" value="Ketoacyl-synt_C"/>
    <property type="match status" value="1"/>
</dbReference>
<evidence type="ECO:0000259" key="22">
    <source>
        <dbReference type="PROSITE" id="PS52004"/>
    </source>
</evidence>
<keyword evidence="10" id="KW-0443">Lipid metabolism</keyword>
<feature type="binding site" evidence="19">
    <location>
        <position position="1689"/>
    </location>
    <ligand>
        <name>Mg(2+)</name>
        <dbReference type="ChEBI" id="CHEBI:18420"/>
    </ligand>
</feature>
<dbReference type="GeneID" id="43658097"/>
<dbReference type="InterPro" id="IPR014031">
    <property type="entry name" value="Ketoacyl_synth_C"/>
</dbReference>
<feature type="active site" description="For beta-ketoacyl synthase activity" evidence="18">
    <location>
        <position position="1220"/>
    </location>
</feature>
<dbReference type="InterPro" id="IPR026025">
    <property type="entry name" value="FAS_alpha_yeast"/>
</dbReference>
<keyword evidence="12" id="KW-0511">Multifunctional enzyme</keyword>
<keyword evidence="5 19" id="KW-0479">Metal-binding</keyword>
<dbReference type="InterPro" id="IPR016039">
    <property type="entry name" value="Thiolase-like"/>
</dbReference>
<dbReference type="OrthoDB" id="4251012at2759"/>
<evidence type="ECO:0000256" key="12">
    <source>
        <dbReference type="ARBA" id="ARBA00023268"/>
    </source>
</evidence>
<evidence type="ECO:0000256" key="10">
    <source>
        <dbReference type="ARBA" id="ARBA00023098"/>
    </source>
</evidence>
<dbReference type="SUPFAM" id="SSF52151">
    <property type="entry name" value="FabD/lysophospholipase-like"/>
    <property type="match status" value="1"/>
</dbReference>
<dbReference type="InterPro" id="IPR036291">
    <property type="entry name" value="NAD(P)-bd_dom_sf"/>
</dbReference>
<evidence type="ECO:0000256" key="17">
    <source>
        <dbReference type="PIRNR" id="PIRNR000454"/>
    </source>
</evidence>
<dbReference type="PIRSF" id="PIRSF000454">
    <property type="entry name" value="FAS_yeast_alpha"/>
    <property type="match status" value="1"/>
</dbReference>
<dbReference type="EMBL" id="ML737953">
    <property type="protein sequence ID" value="KAE8357862.1"/>
    <property type="molecule type" value="Genomic_DNA"/>
</dbReference>
<comment type="catalytic activity">
    <reaction evidence="13">
        <text>acetyl-CoA + n malonyl-CoA + 2n NADPH + 4n H(+) = a long-chain-acyl-CoA + n CoA + n CO2 + 2n NADP(+).</text>
        <dbReference type="EC" id="2.3.1.86"/>
    </reaction>
</comment>
<evidence type="ECO:0000256" key="11">
    <source>
        <dbReference type="ARBA" id="ARBA00023160"/>
    </source>
</evidence>
<keyword evidence="11" id="KW-0444">Lipid biosynthesis</keyword>
<dbReference type="FunFam" id="3.90.470.20:FF:000005">
    <property type="entry name" value="Fatty acid synthase alpha subunit FasA"/>
    <property type="match status" value="1"/>
</dbReference>
<keyword evidence="7 19" id="KW-0460">Magnesium</keyword>
<dbReference type="Pfam" id="PF00106">
    <property type="entry name" value="adh_short"/>
    <property type="match status" value="1"/>
</dbReference>
<keyword evidence="3" id="KW-0597">Phosphoprotein</keyword>
<dbReference type="PROSITE" id="PS52004">
    <property type="entry name" value="KS3_2"/>
    <property type="match status" value="1"/>
</dbReference>
<dbReference type="Gene3D" id="3.40.50.720">
    <property type="entry name" value="NAD(P)-binding Rossmann-like Domain"/>
    <property type="match status" value="1"/>
</dbReference>
<comment type="catalytic activity">
    <reaction evidence="14">
        <text>a (3R)-hydroxyacyl-[ACP] + NADP(+) = a 3-oxoacyl-[ACP] + NADPH + H(+)</text>
        <dbReference type="Rhea" id="RHEA:17397"/>
        <dbReference type="Rhea" id="RHEA-COMP:9916"/>
        <dbReference type="Rhea" id="RHEA-COMP:9945"/>
        <dbReference type="ChEBI" id="CHEBI:15378"/>
        <dbReference type="ChEBI" id="CHEBI:57783"/>
        <dbReference type="ChEBI" id="CHEBI:58349"/>
        <dbReference type="ChEBI" id="CHEBI:78776"/>
        <dbReference type="ChEBI" id="CHEBI:78827"/>
        <dbReference type="EC" id="1.1.1.100"/>
    </reaction>
</comment>
<dbReference type="Proteomes" id="UP000326268">
    <property type="component" value="Unassembled WGS sequence"/>
</dbReference>
<dbReference type="GO" id="GO:0044550">
    <property type="term" value="P:secondary metabolite biosynthetic process"/>
    <property type="evidence" value="ECO:0007669"/>
    <property type="project" value="UniProtKB-ARBA"/>
</dbReference>
<evidence type="ECO:0000256" key="20">
    <source>
        <dbReference type="PIRSR" id="PIRSR000454-4"/>
    </source>
</evidence>
<dbReference type="InterPro" id="IPR018201">
    <property type="entry name" value="Ketoacyl_synth_AS"/>
</dbReference>
<organism evidence="23 24">
    <name type="scientific">Aspergillus caelatus</name>
    <dbReference type="NCBI Taxonomy" id="61420"/>
    <lineage>
        <taxon>Eukaryota</taxon>
        <taxon>Fungi</taxon>
        <taxon>Dikarya</taxon>
        <taxon>Ascomycota</taxon>
        <taxon>Pezizomycotina</taxon>
        <taxon>Eurotiomycetes</taxon>
        <taxon>Eurotiomycetidae</taxon>
        <taxon>Eurotiales</taxon>
        <taxon>Aspergillaceae</taxon>
        <taxon>Aspergillus</taxon>
        <taxon>Aspergillus subgen. Circumdati</taxon>
    </lineage>
</organism>
<dbReference type="GO" id="GO:0008897">
    <property type="term" value="F:holo-[acyl-carrier-protein] synthase activity"/>
    <property type="evidence" value="ECO:0007669"/>
    <property type="project" value="InterPro"/>
</dbReference>
<accession>A0A5N6ZJQ8</accession>
<feature type="domain" description="Ketosynthase family 3 (KS3)" evidence="22">
    <location>
        <begin position="1035"/>
        <end position="1553"/>
    </location>
</feature>
<dbReference type="Pfam" id="PF00109">
    <property type="entry name" value="ketoacyl-synt"/>
    <property type="match status" value="1"/>
</dbReference>
<evidence type="ECO:0000256" key="5">
    <source>
        <dbReference type="ARBA" id="ARBA00022723"/>
    </source>
</evidence>
<dbReference type="InterPro" id="IPR002347">
    <property type="entry name" value="SDR_fam"/>
</dbReference>
<evidence type="ECO:0000256" key="1">
    <source>
        <dbReference type="ARBA" id="ARBA00007485"/>
    </source>
</evidence>
<comment type="catalytic activity">
    <reaction evidence="15">
        <text>a fatty acyl-[ACP] + malonyl-[ACP] + H(+) = a 3-oxoacyl-[ACP] + holo-[ACP] + CO2</text>
        <dbReference type="Rhea" id="RHEA:22836"/>
        <dbReference type="Rhea" id="RHEA-COMP:9623"/>
        <dbReference type="Rhea" id="RHEA-COMP:9685"/>
        <dbReference type="Rhea" id="RHEA-COMP:9916"/>
        <dbReference type="Rhea" id="RHEA-COMP:14125"/>
        <dbReference type="ChEBI" id="CHEBI:15378"/>
        <dbReference type="ChEBI" id="CHEBI:16526"/>
        <dbReference type="ChEBI" id="CHEBI:64479"/>
        <dbReference type="ChEBI" id="CHEBI:78449"/>
        <dbReference type="ChEBI" id="CHEBI:78776"/>
        <dbReference type="ChEBI" id="CHEBI:138651"/>
        <dbReference type="EC" id="2.3.1.41"/>
    </reaction>
</comment>
<evidence type="ECO:0000256" key="8">
    <source>
        <dbReference type="ARBA" id="ARBA00022857"/>
    </source>
</evidence>
<proteinExistence type="inferred from homology"/>
<dbReference type="Gene3D" id="3.30.70.2490">
    <property type="match status" value="1"/>
</dbReference>
<comment type="subunit">
    <text evidence="16">Fatty acid synthase is composed of alpha and beta subunits.</text>
</comment>
<dbReference type="Pfam" id="PF18314">
    <property type="entry name" value="FAS_I_H"/>
    <property type="match status" value="1"/>
</dbReference>
<dbReference type="InterPro" id="IPR037143">
    <property type="entry name" value="4-PPantetheinyl_Trfase_dom_sf"/>
</dbReference>
<feature type="binding site" evidence="19">
    <location>
        <position position="1786"/>
    </location>
    <ligand>
        <name>Mg(2+)</name>
        <dbReference type="ChEBI" id="CHEBI:18420"/>
    </ligand>
</feature>
<dbReference type="InterPro" id="IPR040899">
    <property type="entry name" value="Fas_alpha_ACP"/>
</dbReference>
<sequence>MSHGRHLILPYISVSGSLSYAEMATQTVSVSKLPDDQDSIAFKLLIELLSYHLASPVQWIETQNELLQHNPPIYRVVEVGPRTTLATMARKTAEKRHSSRSPAQRSKYSFLSIADNSNDIHYEYEQEEEASNNATGPAIKVENSVSKSENPPAAPQPTPQAPSVSKSMNRAPTQQVALSASHVLVTLVGEKLNKPFDHIRTDSTIQECSSGRSTVQNEIIGALVSEFGRLPDGAEYMPLKTLGDALQAGFSHQPGKQMSPLLSKFINGKMPPGFNKAAIHDYLESSWGLNKDHSIVPMCFATTLQPTSRLASRADAEDFFNTVVSRYAPYVGISFAISQTSTMPEPPINGTANGNSLPDHILDPNQLNLLAAYHTHIQPQNDGRLEELTASAEEMAQRLAEIQAELGDQFLDGIKPVFDLRQVRQYDSWWNWVRIDLLRWLGRTGSSSEESLLDRDEDLRHILNRWEPSCTNILQSQVSSSITATGHSGFYQKVLQLSETAELADPVFIYKQPALAPKTIIDIDGTVRTVDVPRKTPSYADLIRETRMSGSGTELPFINVQARAEGANFAYDVDATRVLAEAMKAGTETGFTYIGKSALVTGAGTGSIGAEIVKGLLSGGAHVVVTTSRSITTSSQAFQDMYKAYAGRGAKLTVVPMNQGSQQDCEALIKYIYGPESPTGGDLDFVIPFAALNQVGEIHMIDGRAELAQRTMLVNLLRILGDIRKEKERRNITTRPTTAILPMTCNEGTIGSDGLYPESKIALRSLFNRFYSETWADYVHICGTAIGWTRGTGIMQPLNNISEEIEKLGVITFTPAETAFNILSLMTPDMIAMLEERPILVDMAAGLCEMWNIKESVSSAFATVAKKQKVQKALQAEEMRHEEILCGQAIRTQPATSNFHRRANIQLDFPELPNYDEITANLPKLDGMVDLSHTVVVVGYSELGPWGNSRTRWEIEHQGRFSLEGYVEIARIMGLIKYFSGDINGQAYSGWIDEETNNPVADDEIPQKYHEHIMSHVGLRMVEPEAALGYDPAKKESLHEVVVDGDLPPFECSKATAESFKRRHGDNVSIYPLADGEYRVVVKRGTSLLVPKATIFETTVAGQVPKGWDPLKYGIPEDVVQQVDRLTLYMLCCFSEALLSAGITDPYELYKYIHVSELASCLGSGGGPLISLQRMFRDRYMEKPVRNDILAESFYNTIGAWINMLLFSSTGPLRTPVGACATALESLDSACEAIQSGKYRVALVGAADDFTEQPSYEFSQMKATVNSMEDLKAGRLPGEMSRPTATSRQGFVESAGSGAQILMTAELAMEMGLPIYGIVAYSQLAGDQIGRSVPAPGKGLLCAARQAINGESSPFLDLHYRRTMFQDEMAEIDHWHNKQLLAKGPSQHLEAIRVSRVQGAQHRWANNLWLQDRSISPIKAALATWGLTIDDIQVASLHGTSTKANDLNESDVINTQMTHLGRTPGKPLLVVCQKSLTGHPKGPAGAWQVNGCLQMLRTGIVPGNRNADNVDEQLRQFQHLAYPSQSINLDEIRAAMVTSFGFGQKGAVAIVVSPKYVFAAVSQSTFDDYRSRAIQRQQSANPAYVFALLNNSMVKVKSRSPWKDQVQLRQMLLDPYCRLSDDGSLLTKEPAFKSAPQDLHLRKSEKSSATMGMQRMDSKPLYGAIQDMIESIPTSSRGASAISVGIDVEDISSVNTEDTIFLERNFTAIEREICLSSPNPRASYAGRWSAKEAVFKSLSVQSRGPGAEMASIEILSDSGIPKVKLHGPALEAATLKGINRIEVSISHAAGSVVAIALAHSS</sequence>
<dbReference type="InterPro" id="IPR050830">
    <property type="entry name" value="Fungal_FAS"/>
</dbReference>
<feature type="binding site" evidence="19">
    <location>
        <position position="1688"/>
    </location>
    <ligand>
        <name>Mg(2+)</name>
        <dbReference type="ChEBI" id="CHEBI:18420"/>
    </ligand>
</feature>
<dbReference type="Pfam" id="PF18325">
    <property type="entry name" value="Fas_alpha_ACP"/>
    <property type="match status" value="1"/>
</dbReference>
<evidence type="ECO:0000256" key="18">
    <source>
        <dbReference type="PIRSR" id="PIRSR000454-1"/>
    </source>
</evidence>
<evidence type="ECO:0000313" key="24">
    <source>
        <dbReference type="Proteomes" id="UP000326268"/>
    </source>
</evidence>
<feature type="region of interest" description="Disordered" evidence="21">
    <location>
        <begin position="89"/>
        <end position="108"/>
    </location>
</feature>
<evidence type="ECO:0000256" key="4">
    <source>
        <dbReference type="ARBA" id="ARBA00022679"/>
    </source>
</evidence>
<feature type="binding site" evidence="19">
    <location>
        <position position="1787"/>
    </location>
    <ligand>
        <name>Mg(2+)</name>
        <dbReference type="ChEBI" id="CHEBI:18420"/>
    </ligand>
</feature>
<dbReference type="Gene3D" id="3.40.47.10">
    <property type="match status" value="1"/>
</dbReference>
<dbReference type="GO" id="GO:0004312">
    <property type="term" value="F:fatty acid synthase activity"/>
    <property type="evidence" value="ECO:0007669"/>
    <property type="project" value="InterPro"/>
</dbReference>
<keyword evidence="2 17" id="KW-0596">Phosphopantetheine</keyword>
<dbReference type="GO" id="GO:0000287">
    <property type="term" value="F:magnesium ion binding"/>
    <property type="evidence" value="ECO:0007669"/>
    <property type="project" value="InterPro"/>
</dbReference>
<dbReference type="SMART" id="SM00825">
    <property type="entry name" value="PKS_KS"/>
    <property type="match status" value="1"/>
</dbReference>
<dbReference type="InterPro" id="IPR004568">
    <property type="entry name" value="Ppantetheine-prot_Trfase_dom"/>
</dbReference>
<evidence type="ECO:0000256" key="15">
    <source>
        <dbReference type="ARBA" id="ARBA00049541"/>
    </source>
</evidence>
<dbReference type="GO" id="GO:0004316">
    <property type="term" value="F:3-oxoacyl-[acyl-carrier-protein] reductase (NADPH) activity"/>
    <property type="evidence" value="ECO:0007669"/>
    <property type="project" value="UniProtKB-EC"/>
</dbReference>
<evidence type="ECO:0000256" key="16">
    <source>
        <dbReference type="ARBA" id="ARBA00065422"/>
    </source>
</evidence>
<evidence type="ECO:0000256" key="14">
    <source>
        <dbReference type="ARBA" id="ARBA00048508"/>
    </source>
</evidence>
<feature type="modified residue" description="O-(pantetheine 4'-phosphoryl)serine" evidence="20">
    <location>
        <position position="213"/>
    </location>
</feature>
<keyword evidence="24" id="KW-1185">Reference proteome</keyword>
<keyword evidence="4 17" id="KW-0808">Transferase</keyword>
<keyword evidence="11" id="KW-0275">Fatty acid biosynthesis</keyword>
<dbReference type="SUPFAM" id="SSF53901">
    <property type="entry name" value="Thiolase-like"/>
    <property type="match status" value="2"/>
</dbReference>
<feature type="binding site" evidence="19">
    <location>
        <position position="1687"/>
    </location>
    <ligand>
        <name>Mg(2+)</name>
        <dbReference type="ChEBI" id="CHEBI:18420"/>
    </ligand>
</feature>
<dbReference type="Gene3D" id="3.90.25.70">
    <property type="match status" value="1"/>
</dbReference>
<dbReference type="PANTHER" id="PTHR10982:SF21">
    <property type="entry name" value="FATTY ACID SYNTHASE SUBUNIT BETA"/>
    <property type="match status" value="1"/>
</dbReference>
<feature type="region of interest" description="Disordered" evidence="21">
    <location>
        <begin position="143"/>
        <end position="170"/>
    </location>
</feature>
<dbReference type="PANTHER" id="PTHR10982">
    <property type="entry name" value="MALONYL COA-ACYL CARRIER PROTEIN TRANSACYLASE"/>
    <property type="match status" value="1"/>
</dbReference>
<keyword evidence="8" id="KW-0521">NADP</keyword>
<dbReference type="InterPro" id="IPR008278">
    <property type="entry name" value="4-PPantetheinyl_Trfase_dom"/>
</dbReference>
<dbReference type="CDD" id="cd00828">
    <property type="entry name" value="elong_cond_enzymes"/>
    <property type="match status" value="1"/>
</dbReference>
<dbReference type="InterPro" id="IPR020841">
    <property type="entry name" value="PKS_Beta-ketoAc_synthase_dom"/>
</dbReference>
<dbReference type="PROSITE" id="PS00606">
    <property type="entry name" value="KS3_1"/>
    <property type="match status" value="1"/>
</dbReference>
<keyword evidence="6" id="KW-0276">Fatty acid metabolism</keyword>
<gene>
    <name evidence="23" type="ORF">BDV27DRAFT_164123</name>
</gene>
<evidence type="ECO:0000256" key="19">
    <source>
        <dbReference type="PIRSR" id="PIRSR000454-3"/>
    </source>
</evidence>
<dbReference type="InterPro" id="IPR016035">
    <property type="entry name" value="Acyl_Trfase/lysoPLipase"/>
</dbReference>
<dbReference type="GO" id="GO:0004315">
    <property type="term" value="F:3-oxoacyl-[acyl-carrier-protein] synthase activity"/>
    <property type="evidence" value="ECO:0007669"/>
    <property type="project" value="UniProtKB-EC"/>
</dbReference>
<dbReference type="InterPro" id="IPR014030">
    <property type="entry name" value="Ketoacyl_synth_N"/>
</dbReference>
<evidence type="ECO:0000256" key="2">
    <source>
        <dbReference type="ARBA" id="ARBA00022450"/>
    </source>
</evidence>
<dbReference type="SUPFAM" id="SSF51735">
    <property type="entry name" value="NAD(P)-binding Rossmann-fold domains"/>
    <property type="match status" value="1"/>
</dbReference>
<dbReference type="GO" id="GO:0005835">
    <property type="term" value="C:fatty acid synthase complex"/>
    <property type="evidence" value="ECO:0007669"/>
    <property type="project" value="InterPro"/>
</dbReference>
<dbReference type="RefSeq" id="XP_031920943.1">
    <property type="nucleotide sequence ID" value="XM_032073651.1"/>
</dbReference>
<dbReference type="FunFam" id="3.90.25.70:FF:000001">
    <property type="entry name" value="Fatty acid synthase subunit alpha"/>
    <property type="match status" value="1"/>
</dbReference>
<dbReference type="GO" id="GO:0042759">
    <property type="term" value="P:long-chain fatty acid biosynthetic process"/>
    <property type="evidence" value="ECO:0007669"/>
    <property type="project" value="UniProtKB-UniRule"/>
</dbReference>
<evidence type="ECO:0000256" key="9">
    <source>
        <dbReference type="ARBA" id="ARBA00023002"/>
    </source>
</evidence>
<dbReference type="CDD" id="cd08950">
    <property type="entry name" value="KR_fFAS_SDR_c_like"/>
    <property type="match status" value="1"/>
</dbReference>
<dbReference type="InterPro" id="IPR041550">
    <property type="entry name" value="FASI_helical"/>
</dbReference>
<reference evidence="23 24" key="1">
    <citation type="submission" date="2019-04" db="EMBL/GenBank/DDBJ databases">
        <title>Friends and foes A comparative genomics studyof 23 Aspergillus species from section Flavi.</title>
        <authorList>
            <consortium name="DOE Joint Genome Institute"/>
            <person name="Kjaerbolling I."/>
            <person name="Vesth T."/>
            <person name="Frisvad J.C."/>
            <person name="Nybo J.L."/>
            <person name="Theobald S."/>
            <person name="Kildgaard S."/>
            <person name="Isbrandt T."/>
            <person name="Kuo A."/>
            <person name="Sato A."/>
            <person name="Lyhne E.K."/>
            <person name="Kogle M.E."/>
            <person name="Wiebenga A."/>
            <person name="Kun R.S."/>
            <person name="Lubbers R.J."/>
            <person name="Makela M.R."/>
            <person name="Barry K."/>
            <person name="Chovatia M."/>
            <person name="Clum A."/>
            <person name="Daum C."/>
            <person name="Haridas S."/>
            <person name="He G."/>
            <person name="LaButti K."/>
            <person name="Lipzen A."/>
            <person name="Mondo S."/>
            <person name="Riley R."/>
            <person name="Salamov A."/>
            <person name="Simmons B.A."/>
            <person name="Magnuson J.K."/>
            <person name="Henrissat B."/>
            <person name="Mortensen U.H."/>
            <person name="Larsen T.O."/>
            <person name="Devries R.P."/>
            <person name="Grigoriev I.V."/>
            <person name="Machida M."/>
            <person name="Baker S.E."/>
            <person name="Andersen M.R."/>
        </authorList>
    </citation>
    <scope>NUCLEOTIDE SEQUENCE [LARGE SCALE GENOMIC DNA]</scope>
    <source>
        <strain evidence="23 24">CBS 763.97</strain>
    </source>
</reference>
<evidence type="ECO:0000256" key="21">
    <source>
        <dbReference type="SAM" id="MobiDB-lite"/>
    </source>
</evidence>
<evidence type="ECO:0000313" key="23">
    <source>
        <dbReference type="EMBL" id="KAE8357862.1"/>
    </source>
</evidence>
<dbReference type="Gene3D" id="3.90.470.20">
    <property type="entry name" value="4'-phosphopantetheinyl transferase domain"/>
    <property type="match status" value="1"/>
</dbReference>
<dbReference type="NCBIfam" id="TIGR00556">
    <property type="entry name" value="pantethn_trn"/>
    <property type="match status" value="1"/>
</dbReference>
<comment type="similarity">
    <text evidence="1 17">Belongs to the thiolase-like superfamily. Fungal fatty acid synthetase subunit alpha family.</text>
</comment>